<dbReference type="Proteomes" id="UP001195483">
    <property type="component" value="Unassembled WGS sequence"/>
</dbReference>
<feature type="region of interest" description="Disordered" evidence="1">
    <location>
        <begin position="1"/>
        <end position="53"/>
    </location>
</feature>
<dbReference type="GO" id="GO:0005634">
    <property type="term" value="C:nucleus"/>
    <property type="evidence" value="ECO:0007669"/>
    <property type="project" value="TreeGrafter"/>
</dbReference>
<dbReference type="InterPro" id="IPR011598">
    <property type="entry name" value="bHLH_dom"/>
</dbReference>
<dbReference type="GO" id="GO:0070888">
    <property type="term" value="F:E-box binding"/>
    <property type="evidence" value="ECO:0007669"/>
    <property type="project" value="TreeGrafter"/>
</dbReference>
<reference evidence="3" key="1">
    <citation type="journal article" date="2021" name="Genome Biol. Evol.">
        <title>A High-Quality Reference Genome for a Parasitic Bivalve with Doubly Uniparental Inheritance (Bivalvia: Unionida).</title>
        <authorList>
            <person name="Smith C.H."/>
        </authorList>
    </citation>
    <scope>NUCLEOTIDE SEQUENCE</scope>
    <source>
        <strain evidence="3">CHS0354</strain>
    </source>
</reference>
<dbReference type="Gene3D" id="4.10.280.10">
    <property type="entry name" value="Helix-loop-helix DNA-binding domain"/>
    <property type="match status" value="1"/>
</dbReference>
<dbReference type="SMART" id="SM00353">
    <property type="entry name" value="HLH"/>
    <property type="match status" value="1"/>
</dbReference>
<dbReference type="CDD" id="cd11390">
    <property type="entry name" value="bHLH_TS"/>
    <property type="match status" value="1"/>
</dbReference>
<reference evidence="3" key="3">
    <citation type="submission" date="2023-05" db="EMBL/GenBank/DDBJ databases">
        <authorList>
            <person name="Smith C.H."/>
        </authorList>
    </citation>
    <scope>NUCLEOTIDE SEQUENCE</scope>
    <source>
        <strain evidence="3">CHS0354</strain>
        <tissue evidence="3">Mantle</tissue>
    </source>
</reference>
<evidence type="ECO:0000313" key="4">
    <source>
        <dbReference type="Proteomes" id="UP001195483"/>
    </source>
</evidence>
<name>A0AAE0VPY3_9BIVA</name>
<dbReference type="AlphaFoldDB" id="A0AAE0VPY3"/>
<protein>
    <recommendedName>
        <fullName evidence="2">BHLH domain-containing protein</fullName>
    </recommendedName>
</protein>
<dbReference type="PANTHER" id="PTHR19290:SF163">
    <property type="entry name" value="BASIC HELIX-LOOP-HELIX NEURAL TRANSCRIPTION FACTOR TAP"/>
    <property type="match status" value="1"/>
</dbReference>
<dbReference type="GO" id="GO:0000981">
    <property type="term" value="F:DNA-binding transcription factor activity, RNA polymerase II-specific"/>
    <property type="evidence" value="ECO:0007669"/>
    <property type="project" value="TreeGrafter"/>
</dbReference>
<evidence type="ECO:0000256" key="1">
    <source>
        <dbReference type="SAM" id="MobiDB-lite"/>
    </source>
</evidence>
<keyword evidence="4" id="KW-1185">Reference proteome</keyword>
<comment type="caution">
    <text evidence="3">The sequence shown here is derived from an EMBL/GenBank/DDBJ whole genome shotgun (WGS) entry which is preliminary data.</text>
</comment>
<dbReference type="GO" id="GO:0061564">
    <property type="term" value="P:axon development"/>
    <property type="evidence" value="ECO:0007669"/>
    <property type="project" value="TreeGrafter"/>
</dbReference>
<reference evidence="3" key="2">
    <citation type="journal article" date="2021" name="Genome Biol. Evol.">
        <title>Developing a high-quality reference genome for a parasitic bivalve with doubly uniparental inheritance (Bivalvia: Unionida).</title>
        <authorList>
            <person name="Smith C.H."/>
        </authorList>
    </citation>
    <scope>NUCLEOTIDE SEQUENCE</scope>
    <source>
        <strain evidence="3">CHS0354</strain>
        <tissue evidence="3">Mantle</tissue>
    </source>
</reference>
<dbReference type="InterPro" id="IPR050359">
    <property type="entry name" value="bHLH_transcription_factors"/>
</dbReference>
<gene>
    <name evidence="3" type="ORF">CHS0354_023467</name>
</gene>
<evidence type="ECO:0000313" key="3">
    <source>
        <dbReference type="EMBL" id="KAK3584882.1"/>
    </source>
</evidence>
<dbReference type="Pfam" id="PF00010">
    <property type="entry name" value="HLH"/>
    <property type="match status" value="1"/>
</dbReference>
<dbReference type="GO" id="GO:0046983">
    <property type="term" value="F:protein dimerization activity"/>
    <property type="evidence" value="ECO:0007669"/>
    <property type="project" value="InterPro"/>
</dbReference>
<sequence length="312" mass="36241">MDHSNEKEPEFPCAGEIFGTKSKKKNKSSKRKRKERSKDDKISNDSGDNEDDLDEKKRLLANCQERKRMQRLNKALEKLRSVLPPQFQLYHRRMSKIRTLRVAMNYIATLTEMLAEHSQEKKQDAEITVVKQPETPQKFLAYPYMHVCSVPFTPIYPTQPFYTGVPGWNSCYETPVRSSQPNLNINPRHLDFFASPQLHERADFSPIESTVTTPSRGTISAFTPQHGMKLRVETITSPMEQRNRGELNTSFLSSHSDNMREDHDDIQPLQSLEDYMRDDFSTNGHSRVPVTGTTPMHQRYPLMSRHLTQYQH</sequence>
<evidence type="ECO:0000259" key="2">
    <source>
        <dbReference type="PROSITE" id="PS50888"/>
    </source>
</evidence>
<dbReference type="GO" id="GO:0007423">
    <property type="term" value="P:sensory organ development"/>
    <property type="evidence" value="ECO:0007669"/>
    <property type="project" value="TreeGrafter"/>
</dbReference>
<dbReference type="EMBL" id="JAEAOA010001415">
    <property type="protein sequence ID" value="KAK3584882.1"/>
    <property type="molecule type" value="Genomic_DNA"/>
</dbReference>
<dbReference type="GO" id="GO:0045944">
    <property type="term" value="P:positive regulation of transcription by RNA polymerase II"/>
    <property type="evidence" value="ECO:0007669"/>
    <property type="project" value="TreeGrafter"/>
</dbReference>
<dbReference type="PANTHER" id="PTHR19290">
    <property type="entry name" value="BASIC HELIX-LOOP-HELIX PROTEIN NEUROGENIN-RELATED"/>
    <property type="match status" value="1"/>
</dbReference>
<dbReference type="InterPro" id="IPR036638">
    <property type="entry name" value="HLH_DNA-bd_sf"/>
</dbReference>
<organism evidence="3 4">
    <name type="scientific">Potamilus streckersoni</name>
    <dbReference type="NCBI Taxonomy" id="2493646"/>
    <lineage>
        <taxon>Eukaryota</taxon>
        <taxon>Metazoa</taxon>
        <taxon>Spiralia</taxon>
        <taxon>Lophotrochozoa</taxon>
        <taxon>Mollusca</taxon>
        <taxon>Bivalvia</taxon>
        <taxon>Autobranchia</taxon>
        <taxon>Heteroconchia</taxon>
        <taxon>Palaeoheterodonta</taxon>
        <taxon>Unionida</taxon>
        <taxon>Unionoidea</taxon>
        <taxon>Unionidae</taxon>
        <taxon>Ambleminae</taxon>
        <taxon>Lampsilini</taxon>
        <taxon>Potamilus</taxon>
    </lineage>
</organism>
<feature type="compositionally biased region" description="Basic and acidic residues" evidence="1">
    <location>
        <begin position="1"/>
        <end position="10"/>
    </location>
</feature>
<proteinExistence type="predicted"/>
<accession>A0AAE0VPY3</accession>
<dbReference type="PROSITE" id="PS50888">
    <property type="entry name" value="BHLH"/>
    <property type="match status" value="1"/>
</dbReference>
<feature type="domain" description="BHLH" evidence="2">
    <location>
        <begin position="56"/>
        <end position="110"/>
    </location>
</feature>
<dbReference type="SUPFAM" id="SSF47459">
    <property type="entry name" value="HLH, helix-loop-helix DNA-binding domain"/>
    <property type="match status" value="1"/>
</dbReference>
<feature type="compositionally biased region" description="Basic residues" evidence="1">
    <location>
        <begin position="21"/>
        <end position="35"/>
    </location>
</feature>